<dbReference type="RefSeq" id="XP_001420896.1">
    <property type="nucleotide sequence ID" value="XM_001420859.1"/>
</dbReference>
<dbReference type="GeneID" id="5005072"/>
<dbReference type="eggNOG" id="KOG1398">
    <property type="taxonomic scope" value="Eukaryota"/>
</dbReference>
<feature type="non-terminal residue" evidence="1">
    <location>
        <position position="392"/>
    </location>
</feature>
<accession>A4S674</accession>
<proteinExistence type="predicted"/>
<dbReference type="Proteomes" id="UP000001568">
    <property type="component" value="Chromosome 13"/>
</dbReference>
<keyword evidence="2" id="KW-1185">Reference proteome</keyword>
<evidence type="ECO:0008006" key="3">
    <source>
        <dbReference type="Google" id="ProtNLM"/>
    </source>
</evidence>
<dbReference type="Gramene" id="ABO99189">
    <property type="protein sequence ID" value="ABO99189"/>
    <property type="gene ID" value="OSTLU_2634"/>
</dbReference>
<dbReference type="PANTHER" id="PTHR12459:SF6">
    <property type="entry name" value="GB|AAD46013.1"/>
    <property type="match status" value="1"/>
</dbReference>
<dbReference type="EMBL" id="CP000593">
    <property type="protein sequence ID" value="ABO99189.1"/>
    <property type="molecule type" value="Genomic_DNA"/>
</dbReference>
<protein>
    <recommendedName>
        <fullName evidence="3">Transmembrane protein 135 N-terminal domain-containing protein</fullName>
    </recommendedName>
</protein>
<gene>
    <name evidence="1" type="ORF">OSTLU_2634</name>
</gene>
<dbReference type="KEGG" id="olu:OSTLU_2634"/>
<reference evidence="1 2" key="1">
    <citation type="journal article" date="2007" name="Proc. Natl. Acad. Sci. U.S.A.">
        <title>The tiny eukaryote Ostreococcus provides genomic insights into the paradox of plankton speciation.</title>
        <authorList>
            <person name="Palenik B."/>
            <person name="Grimwood J."/>
            <person name="Aerts A."/>
            <person name="Rouze P."/>
            <person name="Salamov A."/>
            <person name="Putnam N."/>
            <person name="Dupont C."/>
            <person name="Jorgensen R."/>
            <person name="Derelle E."/>
            <person name="Rombauts S."/>
            <person name="Zhou K."/>
            <person name="Otillar R."/>
            <person name="Merchant S.S."/>
            <person name="Podell S."/>
            <person name="Gaasterland T."/>
            <person name="Napoli C."/>
            <person name="Gendler K."/>
            <person name="Manuell A."/>
            <person name="Tai V."/>
            <person name="Vallon O."/>
            <person name="Piganeau G."/>
            <person name="Jancek S."/>
            <person name="Heijde M."/>
            <person name="Jabbari K."/>
            <person name="Bowler C."/>
            <person name="Lohr M."/>
            <person name="Robbens S."/>
            <person name="Werner G."/>
            <person name="Dubchak I."/>
            <person name="Pazour G.J."/>
            <person name="Ren Q."/>
            <person name="Paulsen I."/>
            <person name="Delwiche C."/>
            <person name="Schmutz J."/>
            <person name="Rokhsar D."/>
            <person name="Van de Peer Y."/>
            <person name="Moreau H."/>
            <person name="Grigoriev I.V."/>
        </authorList>
    </citation>
    <scope>NUCLEOTIDE SEQUENCE [LARGE SCALE GENOMIC DNA]</scope>
    <source>
        <strain evidence="1 2">CCE9901</strain>
    </source>
</reference>
<sequence>TCAGSAMETARRGFAAAYATRAGISLAAHVVRTLRRGSARKCLDLGHLVGEETLRYREDAARFGLFAGGFAGTYSATRCWLCYRSAREPFTPESAASIAGGVAGLSIFFLKPKYRRAFSLYLLAKLAQASWASAQKEHPWMKERGPAAWRHTNFALFTLSSAQIMYAYVMRPDTLDPGFWNFIVNAGPIDKQTLGAVRESVRSGASAAVVGCDHTHGSTGALWCSSHVAASSFSTFKKCFPFYFSIHYVPYVVLNLSKAVQKPLSTLYRATKATVRSSTMISTYVGLYMSTVCLHRNSGLRDHRALYYLAGVVASGALLVEDEGRRTDLTLWIVPRAVDSLVLVLVRKGILPHVANFESYLFALVMSGVMNLYEREPDVLERNLTRFIARFV</sequence>
<feature type="non-terminal residue" evidence="1">
    <location>
        <position position="1"/>
    </location>
</feature>
<dbReference type="PANTHER" id="PTHR12459">
    <property type="entry name" value="TRANSMEMBRANE PROTEIN 135-RELATED"/>
    <property type="match status" value="1"/>
</dbReference>
<dbReference type="InterPro" id="IPR026749">
    <property type="entry name" value="Tmem135"/>
</dbReference>
<dbReference type="HOGENOM" id="CLU_016206_1_1_1"/>
<evidence type="ECO:0000313" key="1">
    <source>
        <dbReference type="EMBL" id="ABO99189.1"/>
    </source>
</evidence>
<evidence type="ECO:0000313" key="2">
    <source>
        <dbReference type="Proteomes" id="UP000001568"/>
    </source>
</evidence>
<organism evidence="1 2">
    <name type="scientific">Ostreococcus lucimarinus (strain CCE9901)</name>
    <dbReference type="NCBI Taxonomy" id="436017"/>
    <lineage>
        <taxon>Eukaryota</taxon>
        <taxon>Viridiplantae</taxon>
        <taxon>Chlorophyta</taxon>
        <taxon>Mamiellophyceae</taxon>
        <taxon>Mamiellales</taxon>
        <taxon>Bathycoccaceae</taxon>
        <taxon>Ostreococcus</taxon>
    </lineage>
</organism>
<dbReference type="OMA" id="FIMHPES"/>
<dbReference type="OrthoDB" id="291792at2759"/>
<name>A4S674_OSTLU</name>
<dbReference type="AlphaFoldDB" id="A4S674"/>